<dbReference type="PANTHER" id="PTHR45651">
    <property type="entry name" value="CYCLIC NUCLEOTIDE-GATED ION CHANNEL 15-RELATED-RELATED"/>
    <property type="match status" value="1"/>
</dbReference>
<keyword evidence="1" id="KW-0406">Ion transport</keyword>
<sequence>MLELQSQPTLEGSQPLSRDEICETVRIDDQDTQMELVGDPSPSPARRSMLAVLQHYFRKPETHFGSNLTPNSNSSENIFAALITIVGILLVVYLISNLQVYLQSSTLRSEEKQRTMQKKDVETDLWIDYYNFQKKKEIKEFMRDKFE</sequence>
<name>A0A5D3CH68_CUCMM</name>
<evidence type="ECO:0000256" key="2">
    <source>
        <dbReference type="SAM" id="Phobius"/>
    </source>
</evidence>
<dbReference type="AlphaFoldDB" id="A0A5D3CH68"/>
<gene>
    <name evidence="3" type="ORF">E5676_scaffold227G001470</name>
</gene>
<comment type="caution">
    <text evidence="3">The sequence shown here is derived from an EMBL/GenBank/DDBJ whole genome shotgun (WGS) entry which is preliminary data.</text>
</comment>
<proteinExistence type="predicted"/>
<organism evidence="3 4">
    <name type="scientific">Cucumis melo var. makuwa</name>
    <name type="common">Oriental melon</name>
    <dbReference type="NCBI Taxonomy" id="1194695"/>
    <lineage>
        <taxon>Eukaryota</taxon>
        <taxon>Viridiplantae</taxon>
        <taxon>Streptophyta</taxon>
        <taxon>Embryophyta</taxon>
        <taxon>Tracheophyta</taxon>
        <taxon>Spermatophyta</taxon>
        <taxon>Magnoliopsida</taxon>
        <taxon>eudicotyledons</taxon>
        <taxon>Gunneridae</taxon>
        <taxon>Pentapetalae</taxon>
        <taxon>rosids</taxon>
        <taxon>fabids</taxon>
        <taxon>Cucurbitales</taxon>
        <taxon>Cucurbitaceae</taxon>
        <taxon>Benincaseae</taxon>
        <taxon>Cucumis</taxon>
    </lineage>
</organism>
<dbReference type="EMBL" id="SSTD01010878">
    <property type="protein sequence ID" value="TYK11287.1"/>
    <property type="molecule type" value="Genomic_DNA"/>
</dbReference>
<accession>A0A5D3CH68</accession>
<dbReference type="GO" id="GO:0034220">
    <property type="term" value="P:monoatomic ion transmembrane transport"/>
    <property type="evidence" value="ECO:0007669"/>
    <property type="project" value="UniProtKB-KW"/>
</dbReference>
<dbReference type="Proteomes" id="UP000321947">
    <property type="component" value="Unassembled WGS sequence"/>
</dbReference>
<keyword evidence="2" id="KW-0472">Membrane</keyword>
<dbReference type="GO" id="GO:0016020">
    <property type="term" value="C:membrane"/>
    <property type="evidence" value="ECO:0007669"/>
    <property type="project" value="UniProtKB-SubCell"/>
</dbReference>
<keyword evidence="1" id="KW-0813">Transport</keyword>
<feature type="transmembrane region" description="Helical" evidence="2">
    <location>
        <begin position="78"/>
        <end position="102"/>
    </location>
</feature>
<evidence type="ECO:0000256" key="1">
    <source>
        <dbReference type="ARBA" id="ARBA00023303"/>
    </source>
</evidence>
<evidence type="ECO:0000313" key="3">
    <source>
        <dbReference type="EMBL" id="TYK11287.1"/>
    </source>
</evidence>
<keyword evidence="2" id="KW-1133">Transmembrane helix</keyword>
<evidence type="ECO:0000313" key="4">
    <source>
        <dbReference type="Proteomes" id="UP000321947"/>
    </source>
</evidence>
<dbReference type="PANTHER" id="PTHR45651:SF68">
    <property type="entry name" value="ION TRANSPORT DOMAIN-CONTAINING PROTEIN"/>
    <property type="match status" value="1"/>
</dbReference>
<protein>
    <submittedName>
        <fullName evidence="3">Cyclic nucleotide-gated ion channel 1-like isoform X3</fullName>
    </submittedName>
</protein>
<keyword evidence="2" id="KW-0812">Transmembrane</keyword>
<reference evidence="3 4" key="1">
    <citation type="submission" date="2019-08" db="EMBL/GenBank/DDBJ databases">
        <title>Draft genome sequences of two oriental melons (Cucumis melo L. var makuwa).</title>
        <authorList>
            <person name="Kwon S.-Y."/>
        </authorList>
    </citation>
    <scope>NUCLEOTIDE SEQUENCE [LARGE SCALE GENOMIC DNA]</scope>
    <source>
        <strain evidence="4">cv. Chang Bougi</strain>
        <tissue evidence="3">Leaf</tissue>
    </source>
</reference>
<keyword evidence="1" id="KW-0407">Ion channel</keyword>